<keyword evidence="2 6" id="KW-0698">rRNA processing</keyword>
<evidence type="ECO:0000256" key="3">
    <source>
        <dbReference type="ARBA" id="ARBA00022603"/>
    </source>
</evidence>
<accession>A0A963YRM3</accession>
<keyword evidence="1 6" id="KW-0963">Cytoplasm</keyword>
<dbReference type="PIRSF" id="PIRSF003078">
    <property type="entry name" value="GidB"/>
    <property type="match status" value="1"/>
</dbReference>
<comment type="subcellular location">
    <subcellularLocation>
        <location evidence="6">Cytoplasm</location>
    </subcellularLocation>
</comment>
<evidence type="ECO:0000256" key="6">
    <source>
        <dbReference type="HAMAP-Rule" id="MF_00074"/>
    </source>
</evidence>
<dbReference type="GO" id="GO:0070043">
    <property type="term" value="F:rRNA (guanine-N7-)-methyltransferase activity"/>
    <property type="evidence" value="ECO:0007669"/>
    <property type="project" value="UniProtKB-UniRule"/>
</dbReference>
<keyword evidence="8" id="KW-1185">Reference proteome</keyword>
<dbReference type="HAMAP" id="MF_00074">
    <property type="entry name" value="16SrRNA_methyltr_G"/>
    <property type="match status" value="1"/>
</dbReference>
<reference evidence="7" key="1">
    <citation type="journal article" date="2021" name="Microorganisms">
        <title>Acidisoma silvae sp. nov. and Acidisomacellulosilytica sp. nov., Two Acidophilic Bacteria Isolated from Decaying Wood, Hydrolyzing Cellulose and Producing Poly-3-hydroxybutyrate.</title>
        <authorList>
            <person name="Mieszkin S."/>
            <person name="Pouder E."/>
            <person name="Uroz S."/>
            <person name="Simon-Colin C."/>
            <person name="Alain K."/>
        </authorList>
    </citation>
    <scope>NUCLEOTIDE SEQUENCE</scope>
    <source>
        <strain evidence="7">HW T2.11</strain>
    </source>
</reference>
<feature type="binding site" evidence="6">
    <location>
        <position position="132"/>
    </location>
    <ligand>
        <name>S-adenosyl-L-methionine</name>
        <dbReference type="ChEBI" id="CHEBI:59789"/>
    </ligand>
</feature>
<evidence type="ECO:0000256" key="5">
    <source>
        <dbReference type="ARBA" id="ARBA00022691"/>
    </source>
</evidence>
<evidence type="ECO:0000256" key="1">
    <source>
        <dbReference type="ARBA" id="ARBA00022490"/>
    </source>
</evidence>
<feature type="binding site" evidence="6">
    <location>
        <position position="74"/>
    </location>
    <ligand>
        <name>S-adenosyl-L-methionine</name>
        <dbReference type="ChEBI" id="CHEBI:59789"/>
    </ligand>
</feature>
<dbReference type="InterPro" id="IPR029063">
    <property type="entry name" value="SAM-dependent_MTases_sf"/>
</dbReference>
<dbReference type="RefSeq" id="WP_227321116.1">
    <property type="nucleotide sequence ID" value="NZ_JAESVB010000003.1"/>
</dbReference>
<evidence type="ECO:0000256" key="4">
    <source>
        <dbReference type="ARBA" id="ARBA00022679"/>
    </source>
</evidence>
<dbReference type="EC" id="2.1.1.170" evidence="6"/>
<dbReference type="NCBIfam" id="TIGR00138">
    <property type="entry name" value="rsmG_gidB"/>
    <property type="match status" value="1"/>
</dbReference>
<dbReference type="EMBL" id="JAESVB010000003">
    <property type="protein sequence ID" value="MCB8875469.1"/>
    <property type="molecule type" value="Genomic_DNA"/>
</dbReference>
<name>A0A963YRM3_9PROT</name>
<keyword evidence="4 6" id="KW-0808">Transferase</keyword>
<feature type="binding site" evidence="6">
    <location>
        <position position="69"/>
    </location>
    <ligand>
        <name>S-adenosyl-L-methionine</name>
        <dbReference type="ChEBI" id="CHEBI:59789"/>
    </ligand>
</feature>
<dbReference type="SUPFAM" id="SSF53335">
    <property type="entry name" value="S-adenosyl-L-methionine-dependent methyltransferases"/>
    <property type="match status" value="1"/>
</dbReference>
<dbReference type="Proteomes" id="UP000708298">
    <property type="component" value="Unassembled WGS sequence"/>
</dbReference>
<organism evidence="7 8">
    <name type="scientific">Acidisoma silvae</name>
    <dbReference type="NCBI Taxonomy" id="2802396"/>
    <lineage>
        <taxon>Bacteria</taxon>
        <taxon>Pseudomonadati</taxon>
        <taxon>Pseudomonadota</taxon>
        <taxon>Alphaproteobacteria</taxon>
        <taxon>Acetobacterales</taxon>
        <taxon>Acidocellaceae</taxon>
        <taxon>Acidisoma</taxon>
    </lineage>
</organism>
<evidence type="ECO:0000256" key="2">
    <source>
        <dbReference type="ARBA" id="ARBA00022552"/>
    </source>
</evidence>
<keyword evidence="5 6" id="KW-0949">S-adenosyl-L-methionine</keyword>
<evidence type="ECO:0000313" key="7">
    <source>
        <dbReference type="EMBL" id="MCB8875469.1"/>
    </source>
</evidence>
<keyword evidence="3 6" id="KW-0489">Methyltransferase</keyword>
<reference evidence="7" key="2">
    <citation type="submission" date="2021-01" db="EMBL/GenBank/DDBJ databases">
        <authorList>
            <person name="Mieszkin S."/>
            <person name="Pouder E."/>
            <person name="Alain K."/>
        </authorList>
    </citation>
    <scope>NUCLEOTIDE SEQUENCE</scope>
    <source>
        <strain evidence="7">HW T2.11</strain>
    </source>
</reference>
<comment type="function">
    <text evidence="6">Specifically methylates the N7 position of guanine in position 527 of 16S rRNA.</text>
</comment>
<comment type="catalytic activity">
    <reaction evidence="6">
        <text>guanosine(527) in 16S rRNA + S-adenosyl-L-methionine = N(7)-methylguanosine(527) in 16S rRNA + S-adenosyl-L-homocysteine</text>
        <dbReference type="Rhea" id="RHEA:42732"/>
        <dbReference type="Rhea" id="RHEA-COMP:10209"/>
        <dbReference type="Rhea" id="RHEA-COMP:10210"/>
        <dbReference type="ChEBI" id="CHEBI:57856"/>
        <dbReference type="ChEBI" id="CHEBI:59789"/>
        <dbReference type="ChEBI" id="CHEBI:74269"/>
        <dbReference type="ChEBI" id="CHEBI:74480"/>
        <dbReference type="EC" id="2.1.1.170"/>
    </reaction>
</comment>
<feature type="binding site" evidence="6">
    <location>
        <begin position="118"/>
        <end position="119"/>
    </location>
    <ligand>
        <name>S-adenosyl-L-methionine</name>
        <dbReference type="ChEBI" id="CHEBI:59789"/>
    </ligand>
</feature>
<dbReference type="AlphaFoldDB" id="A0A963YRM3"/>
<comment type="caution">
    <text evidence="6">Lacks conserved residue(s) required for the propagation of feature annotation.</text>
</comment>
<sequence length="203" mass="21679">MVTTALATTLPSAVRQRLDLYAALIVKWNPTIQLISAKDIGGIHARHIEDSLQLLPLIPIGLDGAIDLGSGGGLPGMVLALATGIHFDLVESDQRKAAFLREAAVATNAPVTVHAERIEALTIPPRALITARALAPLPKLLALAYPLLAPGGTCLFPKGERAEVELQEAETNWSMRIDSIPSRTSAQARLLLIHDLHPKGQRP</sequence>
<dbReference type="PANTHER" id="PTHR31760">
    <property type="entry name" value="S-ADENOSYL-L-METHIONINE-DEPENDENT METHYLTRANSFERASES SUPERFAMILY PROTEIN"/>
    <property type="match status" value="1"/>
</dbReference>
<dbReference type="GO" id="GO:0005829">
    <property type="term" value="C:cytosol"/>
    <property type="evidence" value="ECO:0007669"/>
    <property type="project" value="TreeGrafter"/>
</dbReference>
<protein>
    <recommendedName>
        <fullName evidence="6">Ribosomal RNA small subunit methyltransferase G</fullName>
        <ecNumber evidence="6">2.1.1.170</ecNumber>
    </recommendedName>
    <alternativeName>
        <fullName evidence="6">16S rRNA 7-methylguanosine methyltransferase</fullName>
        <shortName evidence="6">16S rRNA m7G methyltransferase</shortName>
    </alternativeName>
</protein>
<dbReference type="Gene3D" id="3.40.50.150">
    <property type="entry name" value="Vaccinia Virus protein VP39"/>
    <property type="match status" value="1"/>
</dbReference>
<comment type="caution">
    <text evidence="7">The sequence shown here is derived from an EMBL/GenBank/DDBJ whole genome shotgun (WGS) entry which is preliminary data.</text>
</comment>
<proteinExistence type="inferred from homology"/>
<dbReference type="Pfam" id="PF02527">
    <property type="entry name" value="GidB"/>
    <property type="match status" value="1"/>
</dbReference>
<dbReference type="InterPro" id="IPR003682">
    <property type="entry name" value="rRNA_ssu_MeTfrase_G"/>
</dbReference>
<evidence type="ECO:0000313" key="8">
    <source>
        <dbReference type="Proteomes" id="UP000708298"/>
    </source>
</evidence>
<comment type="similarity">
    <text evidence="6">Belongs to the methyltransferase superfamily. RNA methyltransferase RsmG family.</text>
</comment>
<gene>
    <name evidence="6 7" type="primary">rsmG</name>
    <name evidence="7" type="ORF">ASILVAE211_09780</name>
</gene>
<dbReference type="PANTHER" id="PTHR31760:SF0">
    <property type="entry name" value="S-ADENOSYL-L-METHIONINE-DEPENDENT METHYLTRANSFERASES SUPERFAMILY PROTEIN"/>
    <property type="match status" value="1"/>
</dbReference>